<evidence type="ECO:0000256" key="3">
    <source>
        <dbReference type="ARBA" id="ARBA00022737"/>
    </source>
</evidence>
<feature type="region of interest" description="Disordered" evidence="5">
    <location>
        <begin position="406"/>
        <end position="483"/>
    </location>
</feature>
<sequence>MDLGLARLRKIGINNLRCAVHPHHGVIWTDGKGIYLAPIQVEGHHVQNATSMKVGEFEHVTSVHWSSATYGDSCHMCVVHLQNVTVWRVSGTVPKLNFKQVRKINVRPVPQGCLWNPCNDVLCLLSRHQCSFYFRHDVNKGSYAFPALESGSIACGSWSPDGKKLVLCVGSALLIYRWTDVNTSIDGFAAAAWRIPGLEGKLTSIAPVLKDSVVVAAEIPLESLCKQQDVFKVPGAHGDGQNNNDGVIRPNKTTSVTESLLNLKQYTQAVADSRSSLTLIHLHDGSRDPIKLSTVPLKDVPTPDILMYEKSSQCVIVGSNSQSQLHIYALLEKHLAYCGNIQLDTGQRPKGLCSMPTFFDDRGAALLILVGQREVDESAIMAPSIESEFRLSLKYIILKVGNNHYSRQNGHEDNIKERFNKQKRSSLPKSENMKTHHVENLSDSSVNKWSDSGPQDQQTSHTRSSEDDIKMPASSSTEESPLESEILLKTSQNGIIRNGHIIADMSSMESDPESLETDTVSFSSQTPSFNNSKLAAEYSLDHVPSSRPHEQTDGLHLPVPEDKHSQENVQCVDEDAENISSSWSSQTASQSSVEKYAEIDHKSQEVENSGTSLLEKQETCSKDTASNYSHSQNSPDTLSCVKDDIFPKYTSTYVFTRLSDSTNNFPILESEILPQTVPTSSKTARDSPDIVPSLESEIVPETVPTSSRPVRFSPDIVPILESEIIPQTVTSSKPVIFSIDNFPILESEIVPQTVAITSSRPARFSPDIFPSLESEIIPQTVATSSKPVRFSLDNFPILESEIIPQTVVTTSKPIRFSPDIFP</sequence>
<feature type="compositionally biased region" description="Polar residues" evidence="5">
    <location>
        <begin position="441"/>
        <end position="462"/>
    </location>
</feature>
<name>A0A0B6ZY41_9EUPU</name>
<organism evidence="6">
    <name type="scientific">Arion vulgaris</name>
    <dbReference type="NCBI Taxonomy" id="1028688"/>
    <lineage>
        <taxon>Eukaryota</taxon>
        <taxon>Metazoa</taxon>
        <taxon>Spiralia</taxon>
        <taxon>Lophotrochozoa</taxon>
        <taxon>Mollusca</taxon>
        <taxon>Gastropoda</taxon>
        <taxon>Heterobranchia</taxon>
        <taxon>Euthyneura</taxon>
        <taxon>Panpulmonata</taxon>
        <taxon>Eupulmonata</taxon>
        <taxon>Stylommatophora</taxon>
        <taxon>Helicina</taxon>
        <taxon>Arionoidea</taxon>
        <taxon>Arionidae</taxon>
        <taxon>Arion</taxon>
    </lineage>
</organism>
<dbReference type="PANTHER" id="PTHR14897:SF5">
    <property type="entry name" value="WD REPEAT AND COILED-COIL-CONTAINING PROTEIN"/>
    <property type="match status" value="1"/>
</dbReference>
<feature type="region of interest" description="Disordered" evidence="5">
    <location>
        <begin position="508"/>
        <end position="528"/>
    </location>
</feature>
<dbReference type="Pfam" id="PF15390">
    <property type="entry name" value="WDCP"/>
    <property type="match status" value="1"/>
</dbReference>
<accession>A0A0B6ZY41</accession>
<feature type="region of interest" description="Disordered" evidence="5">
    <location>
        <begin position="543"/>
        <end position="598"/>
    </location>
</feature>
<evidence type="ECO:0000256" key="1">
    <source>
        <dbReference type="ARBA" id="ARBA00015683"/>
    </source>
</evidence>
<dbReference type="AlphaFoldDB" id="A0A0B6ZY41"/>
<keyword evidence="4" id="KW-0175">Coiled coil</keyword>
<dbReference type="InterPro" id="IPR028041">
    <property type="entry name" value="WDCP"/>
</dbReference>
<feature type="compositionally biased region" description="Basic and acidic residues" evidence="5">
    <location>
        <begin position="547"/>
        <end position="566"/>
    </location>
</feature>
<keyword evidence="3" id="KW-0677">Repeat</keyword>
<feature type="compositionally biased region" description="Low complexity" evidence="5">
    <location>
        <begin position="474"/>
        <end position="483"/>
    </location>
</feature>
<dbReference type="PANTHER" id="PTHR14897">
    <property type="entry name" value="WD REPEAT AND COILED-COIL-CONTAINING PROTEIN"/>
    <property type="match status" value="1"/>
</dbReference>
<reference evidence="6" key="1">
    <citation type="submission" date="2014-12" db="EMBL/GenBank/DDBJ databases">
        <title>Insight into the proteome of Arion vulgaris.</title>
        <authorList>
            <person name="Aradska J."/>
            <person name="Bulat T."/>
            <person name="Smidak R."/>
            <person name="Sarate P."/>
            <person name="Gangsoo J."/>
            <person name="Sialana F."/>
            <person name="Bilban M."/>
            <person name="Lubec G."/>
        </authorList>
    </citation>
    <scope>NUCLEOTIDE SEQUENCE</scope>
    <source>
        <tissue evidence="6">Skin</tissue>
    </source>
</reference>
<evidence type="ECO:0000256" key="5">
    <source>
        <dbReference type="SAM" id="MobiDB-lite"/>
    </source>
</evidence>
<feature type="compositionally biased region" description="Basic and acidic residues" evidence="5">
    <location>
        <begin position="431"/>
        <end position="440"/>
    </location>
</feature>
<feature type="compositionally biased region" description="Polar residues" evidence="5">
    <location>
        <begin position="517"/>
        <end position="528"/>
    </location>
</feature>
<protein>
    <recommendedName>
        <fullName evidence="1">WD repeat and coiled-coil-containing protein</fullName>
    </recommendedName>
</protein>
<feature type="non-terminal residue" evidence="6">
    <location>
        <position position="822"/>
    </location>
</feature>
<dbReference type="SUPFAM" id="SSF101908">
    <property type="entry name" value="Putative isomerase YbhE"/>
    <property type="match status" value="1"/>
</dbReference>
<evidence type="ECO:0000256" key="2">
    <source>
        <dbReference type="ARBA" id="ARBA00022574"/>
    </source>
</evidence>
<feature type="compositionally biased region" description="Low complexity" evidence="5">
    <location>
        <begin position="580"/>
        <end position="592"/>
    </location>
</feature>
<keyword evidence="2" id="KW-0853">WD repeat</keyword>
<dbReference type="EMBL" id="HACG01026417">
    <property type="protein sequence ID" value="CEK73282.1"/>
    <property type="molecule type" value="Transcribed_RNA"/>
</dbReference>
<feature type="compositionally biased region" description="Basic and acidic residues" evidence="5">
    <location>
        <begin position="409"/>
        <end position="420"/>
    </location>
</feature>
<gene>
    <name evidence="6" type="primary">ORF86067</name>
</gene>
<proteinExistence type="predicted"/>
<evidence type="ECO:0000256" key="4">
    <source>
        <dbReference type="ARBA" id="ARBA00023054"/>
    </source>
</evidence>
<evidence type="ECO:0000313" key="6">
    <source>
        <dbReference type="EMBL" id="CEK73282.1"/>
    </source>
</evidence>
<dbReference type="GO" id="GO:0019900">
    <property type="term" value="F:kinase binding"/>
    <property type="evidence" value="ECO:0007669"/>
    <property type="project" value="TreeGrafter"/>
</dbReference>